<feature type="compositionally biased region" description="Acidic residues" evidence="3">
    <location>
        <begin position="229"/>
        <end position="239"/>
    </location>
</feature>
<dbReference type="GeneID" id="101608971"/>
<dbReference type="RefSeq" id="XP_004672141.1">
    <property type="nucleotide sequence ID" value="XM_004672084.3"/>
</dbReference>
<feature type="compositionally biased region" description="Low complexity" evidence="3">
    <location>
        <begin position="514"/>
        <end position="527"/>
    </location>
</feature>
<feature type="compositionally biased region" description="Basic and acidic residues" evidence="3">
    <location>
        <begin position="531"/>
        <end position="548"/>
    </location>
</feature>
<dbReference type="GeneTree" id="ENSGT00950000183062"/>
<accession>A0A8C5L0D5</accession>
<dbReference type="Ensembl" id="ENSJJAT00000023292.1">
    <property type="protein sequence ID" value="ENSJJAP00000016779.1"/>
    <property type="gene ID" value="ENSJJAG00000018534.1"/>
</dbReference>
<feature type="domain" description="PDZ" evidence="4">
    <location>
        <begin position="130"/>
        <end position="215"/>
    </location>
</feature>
<dbReference type="AlphaFoldDB" id="A0A8C5L0D5"/>
<feature type="compositionally biased region" description="Basic and acidic residues" evidence="3">
    <location>
        <begin position="282"/>
        <end position="298"/>
    </location>
</feature>
<dbReference type="Proteomes" id="UP000694385">
    <property type="component" value="Unassembled WGS sequence"/>
</dbReference>
<dbReference type="InterPro" id="IPR036034">
    <property type="entry name" value="PDZ_sf"/>
</dbReference>
<sequence length="770" mass="86218">MGCNMCVVQKPEEQYKVMLQVNGKELSKLSQEQTLEALRASKEPLVIQVLRRSPRLRGDSSCHDLQLVDSGTQTDITFEHIMALGKLRPPTPPMGILEPPPISHEYYDPAEFMEGGPQESERMDELEYEEVELCKSSHRDKLGLMVCYRTDDEEDLGIYVGEVNPNSIAAKDGRIREGDRIIQINGMDVQNREEAVAILSQEENTNISLLVARPESQLAKRWKDSDRDDFLDDFGSENEGDFRTRKLKSPPAQQPGNDEEKGAPDGGPGLSNSQELDSGVGRTDESTRNEESSEHDLLGDEPPSTTNTPGSLRKFGLQGDALQSRDFHFSMDSLLAEGAGLAGADLPGLTDEEYERYRELLEIKCHLENGNQLGILFARASAGNSALDVNRNESLGHEMAMLEEELRHLEFKCRNILRAQKMQQLRERCMKAWLLEEESLYDLAASEPKKHELSDISELPEKSDKDSTSAYNTGESCRSTPLLVEPLPESPLKRAAAAANSNLNRTPPGPPGVAHPKAAPSPGSPAKFRSLSRDPEVGRRQHAEERVRRSPKTGVTLERVGPEGSPYLSRRHRAQAQESAHYHSCVQLASSRALEELGPSSLGLAAGPRVGGVVAAAAEAPRMEWKVKVRSDGTRYVAKRPVRDRLLKARALKIREERSGMTTDDDAVSEMKMGRYWSKEERKQHLIRAREQRKRREFMMQSRLECLREQQNGDSKPELNIIALSHRKTMKKRNKKILDNWMTIQEMLAHGARSADGKRIYNPLLSVTTV</sequence>
<dbReference type="PANTHER" id="PTHR15545">
    <property type="entry name" value="PDZ DOMAIN CONTAINING RING FINGER PROTEIN 3, 4"/>
    <property type="match status" value="1"/>
</dbReference>
<keyword evidence="1 2" id="KW-0175">Coiled coil</keyword>
<dbReference type="PROSITE" id="PS50106">
    <property type="entry name" value="PDZ"/>
    <property type="match status" value="1"/>
</dbReference>
<dbReference type="CTD" id="57595"/>
<feature type="region of interest" description="Disordered" evidence="3">
    <location>
        <begin position="217"/>
        <end position="315"/>
    </location>
</feature>
<evidence type="ECO:0000256" key="1">
    <source>
        <dbReference type="ARBA" id="ARBA00023054"/>
    </source>
</evidence>
<dbReference type="OrthoDB" id="123971at2759"/>
<dbReference type="Pfam" id="PF00595">
    <property type="entry name" value="PDZ"/>
    <property type="match status" value="1"/>
</dbReference>
<dbReference type="SMART" id="SM00228">
    <property type="entry name" value="PDZ"/>
    <property type="match status" value="1"/>
</dbReference>
<dbReference type="OMA" id="EFMEGSP"/>
<evidence type="ECO:0000256" key="2">
    <source>
        <dbReference type="SAM" id="Coils"/>
    </source>
</evidence>
<evidence type="ECO:0000256" key="3">
    <source>
        <dbReference type="SAM" id="MobiDB-lite"/>
    </source>
</evidence>
<dbReference type="SUPFAM" id="SSF50156">
    <property type="entry name" value="PDZ domain-like"/>
    <property type="match status" value="1"/>
</dbReference>
<dbReference type="PANTHER" id="PTHR15545:SF4">
    <property type="entry name" value="PDZ DOMAIN-CONTAINING PROTEIN 4"/>
    <property type="match status" value="1"/>
</dbReference>
<name>A0A8C5L0D5_JACJA</name>
<dbReference type="FunFam" id="2.30.42.10:FF:000028">
    <property type="entry name" value="PDZ domain containing ring finger 4"/>
    <property type="match status" value="1"/>
</dbReference>
<feature type="coiled-coil region" evidence="2">
    <location>
        <begin position="392"/>
        <end position="419"/>
    </location>
</feature>
<gene>
    <name evidence="5" type="primary">Pdzd4</name>
</gene>
<organism evidence="5 6">
    <name type="scientific">Jaculus jaculus</name>
    <name type="common">Lesser Egyptian jerboa</name>
    <dbReference type="NCBI Taxonomy" id="51337"/>
    <lineage>
        <taxon>Eukaryota</taxon>
        <taxon>Metazoa</taxon>
        <taxon>Chordata</taxon>
        <taxon>Craniata</taxon>
        <taxon>Vertebrata</taxon>
        <taxon>Euteleostomi</taxon>
        <taxon>Mammalia</taxon>
        <taxon>Eutheria</taxon>
        <taxon>Euarchontoglires</taxon>
        <taxon>Glires</taxon>
        <taxon>Rodentia</taxon>
        <taxon>Myomorpha</taxon>
        <taxon>Dipodoidea</taxon>
        <taxon>Dipodidae</taxon>
        <taxon>Dipodinae</taxon>
        <taxon>Jaculus</taxon>
    </lineage>
</organism>
<dbReference type="CDD" id="cd06716">
    <property type="entry name" value="PDZ2-PDZRN4-like"/>
    <property type="match status" value="1"/>
</dbReference>
<reference evidence="5" key="1">
    <citation type="submission" date="2025-08" db="UniProtKB">
        <authorList>
            <consortium name="Ensembl"/>
        </authorList>
    </citation>
    <scope>IDENTIFICATION</scope>
</reference>
<keyword evidence="6" id="KW-1185">Reference proteome</keyword>
<evidence type="ECO:0000259" key="4">
    <source>
        <dbReference type="PROSITE" id="PS50106"/>
    </source>
</evidence>
<dbReference type="Gene3D" id="2.30.42.10">
    <property type="match status" value="1"/>
</dbReference>
<proteinExistence type="predicted"/>
<reference evidence="5" key="2">
    <citation type="submission" date="2025-09" db="UniProtKB">
        <authorList>
            <consortium name="Ensembl"/>
        </authorList>
    </citation>
    <scope>IDENTIFICATION</scope>
</reference>
<feature type="compositionally biased region" description="Polar residues" evidence="3">
    <location>
        <begin position="468"/>
        <end position="479"/>
    </location>
</feature>
<feature type="compositionally biased region" description="Basic and acidic residues" evidence="3">
    <location>
        <begin position="447"/>
        <end position="467"/>
    </location>
</feature>
<dbReference type="InterPro" id="IPR001478">
    <property type="entry name" value="PDZ"/>
</dbReference>
<evidence type="ECO:0000313" key="6">
    <source>
        <dbReference type="Proteomes" id="UP000694385"/>
    </source>
</evidence>
<evidence type="ECO:0000313" key="5">
    <source>
        <dbReference type="Ensembl" id="ENSJJAP00000016779.1"/>
    </source>
</evidence>
<feature type="region of interest" description="Disordered" evidence="3">
    <location>
        <begin position="445"/>
        <end position="578"/>
    </location>
</feature>
<protein>
    <submittedName>
        <fullName evidence="5">PDZ domain containing 4</fullName>
    </submittedName>
</protein>
<dbReference type="InterPro" id="IPR051971">
    <property type="entry name" value="E3_ubiquitin-PDZ_ligase"/>
</dbReference>